<name>A0AAU8C8I4_9EURY</name>
<reference evidence="1" key="1">
    <citation type="submission" date="2024-06" db="EMBL/GenBank/DDBJ databases">
        <title>Genome Sequence of an extremely halophilic archaeon isolated from Permian era halite, Salado Formation, Carlsbad, New Mexico: Halobacterium sp. strain NMX12-1.</title>
        <authorList>
            <person name="Sotoa L."/>
            <person name="DasSarma P."/>
            <person name="Anton B.P."/>
            <person name="Vincze T."/>
            <person name="Verma I."/>
            <person name="Eralp B."/>
            <person name="Powers D.W."/>
            <person name="Dozier B.L."/>
            <person name="Roberts R.J."/>
            <person name="DasSarma S."/>
        </authorList>
    </citation>
    <scope>NUCLEOTIDE SEQUENCE</scope>
    <source>
        <strain evidence="1">NMX12-1</strain>
        <plasmid evidence="1">pNMX12-1_234</plasmid>
    </source>
</reference>
<dbReference type="EMBL" id="CP159203">
    <property type="protein sequence ID" value="XCF15133.1"/>
    <property type="molecule type" value="Genomic_DNA"/>
</dbReference>
<geneLocation type="plasmid" evidence="1">
    <name>pNMX12-1_234</name>
</geneLocation>
<dbReference type="GeneID" id="91107594"/>
<evidence type="ECO:0000313" key="1">
    <source>
        <dbReference type="EMBL" id="XCF15133.1"/>
    </source>
</evidence>
<proteinExistence type="predicted"/>
<organism evidence="1">
    <name type="scientific">Halobacterium sp. NMX12-1</name>
    <dbReference type="NCBI Taxonomy" id="3166650"/>
    <lineage>
        <taxon>Archaea</taxon>
        <taxon>Methanobacteriati</taxon>
        <taxon>Methanobacteriota</taxon>
        <taxon>Stenosarchaea group</taxon>
        <taxon>Halobacteria</taxon>
        <taxon>Halobacteriales</taxon>
        <taxon>Halobacteriaceae</taxon>
        <taxon>Halobacterium</taxon>
    </lineage>
</organism>
<gene>
    <name evidence="1" type="ORF">ABSL23_00550</name>
</gene>
<dbReference type="AlphaFoldDB" id="A0AAU8C8I4"/>
<dbReference type="KEGG" id="hanx:ABSL23_00550"/>
<dbReference type="PROSITE" id="PS51257">
    <property type="entry name" value="PROKAR_LIPOPROTEIN"/>
    <property type="match status" value="1"/>
</dbReference>
<dbReference type="RefSeq" id="WP_353633248.1">
    <property type="nucleotide sequence ID" value="NZ_CP159203.1"/>
</dbReference>
<protein>
    <submittedName>
        <fullName evidence="1">Uncharacterized protein</fullName>
    </submittedName>
</protein>
<keyword evidence="1" id="KW-0614">Plasmid</keyword>
<sequence length="145" mass="15741">MSFDCSRRQSMMAAGGLLFGAGCLSWGSPSQGIIEIETTQSDYSVPIEVTSADETVLDETYSVSPDNPIYASFTLERETDYDVELEFEPAVRTVDVRESAAERGWTAESGDVHGAVGFSSSDQVYTVSIDDREVAVIEYETANAV</sequence>
<accession>A0AAU8C8I4</accession>